<dbReference type="Gene3D" id="2.40.50.100">
    <property type="match status" value="1"/>
</dbReference>
<evidence type="ECO:0000256" key="3">
    <source>
        <dbReference type="ARBA" id="ARBA00022823"/>
    </source>
</evidence>
<proteinExistence type="predicted"/>
<dbReference type="GO" id="GO:0005737">
    <property type="term" value="C:cytoplasm"/>
    <property type="evidence" value="ECO:0007669"/>
    <property type="project" value="TreeGrafter"/>
</dbReference>
<reference evidence="6 7" key="1">
    <citation type="submission" date="2020-08" db="EMBL/GenBank/DDBJ databases">
        <title>Sequencing the genomes of 1000 actinobacteria strains.</title>
        <authorList>
            <person name="Klenk H.-P."/>
        </authorList>
    </citation>
    <scope>NUCLEOTIDE SEQUENCE [LARGE SCALE GENOMIC DNA]</scope>
    <source>
        <strain evidence="6 7">DSM 44551</strain>
    </source>
</reference>
<gene>
    <name evidence="6" type="ORF">HDA36_001101</name>
</gene>
<evidence type="ECO:0000256" key="4">
    <source>
        <dbReference type="ARBA" id="ARBA00023315"/>
    </source>
</evidence>
<dbReference type="Pfam" id="PF00364">
    <property type="entry name" value="Biotin_lipoyl"/>
    <property type="match status" value="1"/>
</dbReference>
<dbReference type="InterPro" id="IPR011053">
    <property type="entry name" value="Single_hybrid_motif"/>
</dbReference>
<feature type="domain" description="Lipoyl-binding" evidence="5">
    <location>
        <begin position="2"/>
        <end position="77"/>
    </location>
</feature>
<evidence type="ECO:0000256" key="2">
    <source>
        <dbReference type="ARBA" id="ARBA00022679"/>
    </source>
</evidence>
<evidence type="ECO:0000256" key="1">
    <source>
        <dbReference type="ARBA" id="ARBA00001938"/>
    </source>
</evidence>
<dbReference type="RefSeq" id="WP_184389745.1">
    <property type="nucleotide sequence ID" value="NZ_BAAAJD010000127.1"/>
</dbReference>
<protein>
    <submittedName>
        <fullName evidence="6">Pyruvate/2-oxoglutarate dehydrogenase complex dihydrolipoamide acyltransferase (E2) component</fullName>
    </submittedName>
</protein>
<dbReference type="PROSITE" id="PS00189">
    <property type="entry name" value="LIPOYL"/>
    <property type="match status" value="1"/>
</dbReference>
<evidence type="ECO:0000259" key="5">
    <source>
        <dbReference type="PROSITE" id="PS50968"/>
    </source>
</evidence>
<comment type="caution">
    <text evidence="6">The sequence shown here is derived from an EMBL/GenBank/DDBJ whole genome shotgun (WGS) entry which is preliminary data.</text>
</comment>
<keyword evidence="4 6" id="KW-0012">Acyltransferase</keyword>
<dbReference type="GO" id="GO:0016407">
    <property type="term" value="F:acetyltransferase activity"/>
    <property type="evidence" value="ECO:0007669"/>
    <property type="project" value="TreeGrafter"/>
</dbReference>
<dbReference type="GO" id="GO:0031405">
    <property type="term" value="F:lipoic acid binding"/>
    <property type="evidence" value="ECO:0007669"/>
    <property type="project" value="TreeGrafter"/>
</dbReference>
<keyword evidence="2 6" id="KW-0808">Transferase</keyword>
<dbReference type="AlphaFoldDB" id="A0A7W8QIC1"/>
<keyword evidence="7" id="KW-1185">Reference proteome</keyword>
<dbReference type="InterPro" id="IPR050743">
    <property type="entry name" value="2-oxoacid_DH_E2_comp"/>
</dbReference>
<accession>A0A7W8QIC1</accession>
<dbReference type="PROSITE" id="PS50968">
    <property type="entry name" value="BIOTINYL_LIPOYL"/>
    <property type="match status" value="1"/>
</dbReference>
<dbReference type="PANTHER" id="PTHR43178">
    <property type="entry name" value="DIHYDROLIPOAMIDE ACETYLTRANSFERASE COMPONENT OF PYRUVATE DEHYDROGENASE COMPLEX"/>
    <property type="match status" value="1"/>
</dbReference>
<evidence type="ECO:0000313" key="6">
    <source>
        <dbReference type="EMBL" id="MBB5431017.1"/>
    </source>
</evidence>
<evidence type="ECO:0000313" key="7">
    <source>
        <dbReference type="Proteomes" id="UP000572635"/>
    </source>
</evidence>
<dbReference type="EMBL" id="JACHDB010000001">
    <property type="protein sequence ID" value="MBB5431017.1"/>
    <property type="molecule type" value="Genomic_DNA"/>
</dbReference>
<dbReference type="InterPro" id="IPR000089">
    <property type="entry name" value="Biotin_lipoyl"/>
</dbReference>
<sequence length="80" mass="8545">MEVEVRLPQWGMGMQEGEVLEWLKKEGERVLEGESIVDVEAAKVNESVAAPASGTLVRIAADRGATVPVRGLLAVIETDG</sequence>
<comment type="cofactor">
    <cofactor evidence="1">
        <name>(R)-lipoate</name>
        <dbReference type="ChEBI" id="CHEBI:83088"/>
    </cofactor>
</comment>
<keyword evidence="3" id="KW-0450">Lipoyl</keyword>
<dbReference type="PANTHER" id="PTHR43178:SF5">
    <property type="entry name" value="LIPOAMIDE ACYLTRANSFERASE COMPONENT OF BRANCHED-CHAIN ALPHA-KETO ACID DEHYDROGENASE COMPLEX, MITOCHONDRIAL"/>
    <property type="match status" value="1"/>
</dbReference>
<dbReference type="InterPro" id="IPR003016">
    <property type="entry name" value="2-oxoA_DH_lipoyl-BS"/>
</dbReference>
<dbReference type="SUPFAM" id="SSF51230">
    <property type="entry name" value="Single hybrid motif"/>
    <property type="match status" value="1"/>
</dbReference>
<dbReference type="CDD" id="cd06849">
    <property type="entry name" value="lipoyl_domain"/>
    <property type="match status" value="1"/>
</dbReference>
<organism evidence="6 7">
    <name type="scientific">Nocardiopsis composta</name>
    <dbReference type="NCBI Taxonomy" id="157465"/>
    <lineage>
        <taxon>Bacteria</taxon>
        <taxon>Bacillati</taxon>
        <taxon>Actinomycetota</taxon>
        <taxon>Actinomycetes</taxon>
        <taxon>Streptosporangiales</taxon>
        <taxon>Nocardiopsidaceae</taxon>
        <taxon>Nocardiopsis</taxon>
    </lineage>
</organism>
<name>A0A7W8QIC1_9ACTN</name>
<keyword evidence="6" id="KW-0670">Pyruvate</keyword>
<dbReference type="Proteomes" id="UP000572635">
    <property type="component" value="Unassembled WGS sequence"/>
</dbReference>